<organism evidence="1">
    <name type="scientific">Herbiconiux sp. A18JL235</name>
    <dbReference type="NCBI Taxonomy" id="3152363"/>
    <lineage>
        <taxon>Bacteria</taxon>
        <taxon>Bacillati</taxon>
        <taxon>Actinomycetota</taxon>
        <taxon>Actinomycetes</taxon>
        <taxon>Micrococcales</taxon>
        <taxon>Microbacteriaceae</taxon>
        <taxon>Herbiconiux</taxon>
    </lineage>
</organism>
<proteinExistence type="predicted"/>
<dbReference type="AlphaFoldDB" id="A0AB39BG03"/>
<dbReference type="Gene3D" id="1.50.10.10">
    <property type="match status" value="1"/>
</dbReference>
<dbReference type="SUPFAM" id="SSF48208">
    <property type="entry name" value="Six-hairpin glycosidases"/>
    <property type="match status" value="1"/>
</dbReference>
<dbReference type="InterPro" id="IPR012341">
    <property type="entry name" value="6hp_glycosidase-like_sf"/>
</dbReference>
<evidence type="ECO:0008006" key="2">
    <source>
        <dbReference type="Google" id="ProtNLM"/>
    </source>
</evidence>
<sequence length="722" mass="76939">MPNPLIPTVDDLAAHPVTHHYDDMIAPGGLTNFLGTVRVEHDLTAVGAVTFPPVAQGAAVTGVLFVDGRVFESYGVPVTHEWRADRVVRTASVNGLRIVTTTVCVPGETAVAVDVTVTPLVPASAGGRASATLTLALNARVTDAQRAWLDAEPPDATNSVSTGTGRPAAALVFSDPDGGAWSVQGVDVPAEARLSGIPVGETEGFEIGIGGMGRGGEVTVALDLGDGAARFGFVQAVATTREVAEAVFARVAGDVPGAVRASEALWNRQLEAIFTPGDAEYSGHLPVLDTASDDLRRLYWWGALGVIWFRREFAGNVLERSYDTLMPNYWATTTFIWDYSLSSVSHALLDPAEMRRQVTHWIDSDIHTHFGTSSLTGGPVGRWYSVNDYAMTRLVSDYVRYTGDRGYLDEEMADGRTVREHLLSWARAWQGLRGAGRLADYGGIDNLLECVSSYTHEVASLNAANVWCLRTAAAVATLTGDEALAASLQADADTLVGDVLDLYDPGTGHFVARQPDGSRLPVRHCYDFNVVGTTISGDLPTELRAEMVEFFQRELQTENWMRALSPWDPDASFSVRPDHQWNGAYPAWPADAARALVALGAPAVATEWVGGLVRSTNQGPTGQAHFVEEALAGIDGGARKAPPQLPYITDWACSSSGAWVALVIESLFGVSVALDGSVSLSREGSSPVAALDPDAVLRGVRAGDRHYEVHADGRVVASPRAG</sequence>
<dbReference type="GO" id="GO:0005975">
    <property type="term" value="P:carbohydrate metabolic process"/>
    <property type="evidence" value="ECO:0007669"/>
    <property type="project" value="InterPro"/>
</dbReference>
<reference evidence="1" key="1">
    <citation type="submission" date="2024-05" db="EMBL/GenBank/DDBJ databases">
        <title>Herbiconiux sp. A18JL235.</title>
        <authorList>
            <person name="Zhang G."/>
        </authorList>
    </citation>
    <scope>NUCLEOTIDE SEQUENCE</scope>
    <source>
        <strain evidence="1">A18JL235</strain>
    </source>
</reference>
<gene>
    <name evidence="1" type="ORF">ABFY20_18685</name>
</gene>
<accession>A0AB39BG03</accession>
<protein>
    <recommendedName>
        <fullName evidence="2">Alpha-L-rhamnosidase six-hairpin glycosidase domain-containing protein</fullName>
    </recommendedName>
</protein>
<name>A0AB39BG03_9MICO</name>
<dbReference type="RefSeq" id="WP_368497705.1">
    <property type="nucleotide sequence ID" value="NZ_CP162511.1"/>
</dbReference>
<evidence type="ECO:0000313" key="1">
    <source>
        <dbReference type="EMBL" id="XDI05321.1"/>
    </source>
</evidence>
<dbReference type="EMBL" id="CP162511">
    <property type="protein sequence ID" value="XDI05321.1"/>
    <property type="molecule type" value="Genomic_DNA"/>
</dbReference>
<dbReference type="InterPro" id="IPR008928">
    <property type="entry name" value="6-hairpin_glycosidase_sf"/>
</dbReference>